<proteinExistence type="predicted"/>
<dbReference type="EMBL" id="IACL01108970">
    <property type="protein sequence ID" value="LAB15267.1"/>
    <property type="molecule type" value="Transcribed_RNA"/>
</dbReference>
<evidence type="ECO:0000313" key="1">
    <source>
        <dbReference type="EMBL" id="LAB15267.1"/>
    </source>
</evidence>
<reference evidence="1" key="1">
    <citation type="submission" date="2017-07" db="EMBL/GenBank/DDBJ databases">
        <authorList>
            <person name="Mikheyev A."/>
            <person name="Grau M."/>
        </authorList>
    </citation>
    <scope>NUCLEOTIDE SEQUENCE</scope>
    <source>
        <tissue evidence="1">Venom_gland</tissue>
    </source>
</reference>
<sequence length="99" mass="10910">MTHIGFSKHNPDFKCKTIHTYCGTVLIAHHSTSCLKKVGFLQTVSFHPSRKEKLYSASLDTVPISVVNADYKAPSLILRFGVGFVCMYVCESSNDSPLG</sequence>
<name>A0A2D4L2P8_9SAUR</name>
<organism evidence="1">
    <name type="scientific">Micrurus paraensis</name>
    <dbReference type="NCBI Taxonomy" id="1970185"/>
    <lineage>
        <taxon>Eukaryota</taxon>
        <taxon>Metazoa</taxon>
        <taxon>Chordata</taxon>
        <taxon>Craniata</taxon>
        <taxon>Vertebrata</taxon>
        <taxon>Euteleostomi</taxon>
        <taxon>Lepidosauria</taxon>
        <taxon>Squamata</taxon>
        <taxon>Bifurcata</taxon>
        <taxon>Unidentata</taxon>
        <taxon>Episquamata</taxon>
        <taxon>Toxicofera</taxon>
        <taxon>Serpentes</taxon>
        <taxon>Colubroidea</taxon>
        <taxon>Elapidae</taxon>
        <taxon>Elapinae</taxon>
        <taxon>Micrurus</taxon>
    </lineage>
</organism>
<accession>A0A2D4L2P8</accession>
<reference evidence="1" key="2">
    <citation type="submission" date="2017-11" db="EMBL/GenBank/DDBJ databases">
        <title>Coralsnake Venomics: Analyses of Venom Gland Transcriptomes and Proteomes of Six Brazilian Taxa.</title>
        <authorList>
            <person name="Aird S.D."/>
            <person name="Jorge da Silva N."/>
            <person name="Qiu L."/>
            <person name="Villar-Briones A."/>
            <person name="Aparecida-Saddi V."/>
            <person name="Campos-Telles M.P."/>
            <person name="Grau M."/>
            <person name="Mikheyev A.S."/>
        </authorList>
    </citation>
    <scope>NUCLEOTIDE SEQUENCE</scope>
    <source>
        <tissue evidence="1">Venom_gland</tissue>
    </source>
</reference>
<protein>
    <submittedName>
        <fullName evidence="1">Uncharacterized protein</fullName>
    </submittedName>
</protein>
<dbReference type="AlphaFoldDB" id="A0A2D4L2P8"/>